<evidence type="ECO:0000259" key="4">
    <source>
        <dbReference type="PROSITE" id="PS01124"/>
    </source>
</evidence>
<dbReference type="Pfam" id="PF14525">
    <property type="entry name" value="AraC_binding_2"/>
    <property type="match status" value="1"/>
</dbReference>
<evidence type="ECO:0000256" key="2">
    <source>
        <dbReference type="ARBA" id="ARBA00023125"/>
    </source>
</evidence>
<dbReference type="PANTHER" id="PTHR46796:SF6">
    <property type="entry name" value="ARAC SUBFAMILY"/>
    <property type="match status" value="1"/>
</dbReference>
<evidence type="ECO:0000313" key="5">
    <source>
        <dbReference type="EMBL" id="GAA3222007.1"/>
    </source>
</evidence>
<dbReference type="Gene3D" id="1.10.10.60">
    <property type="entry name" value="Homeodomain-like"/>
    <property type="match status" value="1"/>
</dbReference>
<dbReference type="InterPro" id="IPR018062">
    <property type="entry name" value="HTH_AraC-typ_CS"/>
</dbReference>
<dbReference type="PROSITE" id="PS01124">
    <property type="entry name" value="HTH_ARAC_FAMILY_2"/>
    <property type="match status" value="1"/>
</dbReference>
<dbReference type="Proteomes" id="UP001501237">
    <property type="component" value="Unassembled WGS sequence"/>
</dbReference>
<dbReference type="PANTHER" id="PTHR46796">
    <property type="entry name" value="HTH-TYPE TRANSCRIPTIONAL ACTIVATOR RHAS-RELATED"/>
    <property type="match status" value="1"/>
</dbReference>
<keyword evidence="2" id="KW-0238">DNA-binding</keyword>
<dbReference type="PRINTS" id="PR00032">
    <property type="entry name" value="HTHARAC"/>
</dbReference>
<dbReference type="InterPro" id="IPR009057">
    <property type="entry name" value="Homeodomain-like_sf"/>
</dbReference>
<comment type="caution">
    <text evidence="5">The sequence shown here is derived from an EMBL/GenBank/DDBJ whole genome shotgun (WGS) entry which is preliminary data.</text>
</comment>
<dbReference type="InterPro" id="IPR050204">
    <property type="entry name" value="AraC_XylS_family_regulators"/>
</dbReference>
<proteinExistence type="predicted"/>
<organism evidence="5 6">
    <name type="scientific">Actinocorallia longicatena</name>
    <dbReference type="NCBI Taxonomy" id="111803"/>
    <lineage>
        <taxon>Bacteria</taxon>
        <taxon>Bacillati</taxon>
        <taxon>Actinomycetota</taxon>
        <taxon>Actinomycetes</taxon>
        <taxon>Streptosporangiales</taxon>
        <taxon>Thermomonosporaceae</taxon>
        <taxon>Actinocorallia</taxon>
    </lineage>
</organism>
<dbReference type="PROSITE" id="PS00041">
    <property type="entry name" value="HTH_ARAC_FAMILY_1"/>
    <property type="match status" value="1"/>
</dbReference>
<reference evidence="6" key="1">
    <citation type="journal article" date="2019" name="Int. J. Syst. Evol. Microbiol.">
        <title>The Global Catalogue of Microorganisms (GCM) 10K type strain sequencing project: providing services to taxonomists for standard genome sequencing and annotation.</title>
        <authorList>
            <consortium name="The Broad Institute Genomics Platform"/>
            <consortium name="The Broad Institute Genome Sequencing Center for Infectious Disease"/>
            <person name="Wu L."/>
            <person name="Ma J."/>
        </authorList>
    </citation>
    <scope>NUCLEOTIDE SEQUENCE [LARGE SCALE GENOMIC DNA]</scope>
    <source>
        <strain evidence="6">JCM 9377</strain>
    </source>
</reference>
<dbReference type="SUPFAM" id="SSF46689">
    <property type="entry name" value="Homeodomain-like"/>
    <property type="match status" value="1"/>
</dbReference>
<name>A0ABP6QDH1_9ACTN</name>
<dbReference type="InterPro" id="IPR035418">
    <property type="entry name" value="AraC-bd_2"/>
</dbReference>
<accession>A0ABP6QDH1</accession>
<protein>
    <recommendedName>
        <fullName evidence="4">HTH araC/xylS-type domain-containing protein</fullName>
    </recommendedName>
</protein>
<dbReference type="Pfam" id="PF12833">
    <property type="entry name" value="HTH_18"/>
    <property type="match status" value="1"/>
</dbReference>
<dbReference type="EMBL" id="BAAAUV010000012">
    <property type="protein sequence ID" value="GAA3222007.1"/>
    <property type="molecule type" value="Genomic_DNA"/>
</dbReference>
<evidence type="ECO:0000256" key="3">
    <source>
        <dbReference type="ARBA" id="ARBA00023163"/>
    </source>
</evidence>
<dbReference type="InterPro" id="IPR018060">
    <property type="entry name" value="HTH_AraC"/>
</dbReference>
<keyword evidence="6" id="KW-1185">Reference proteome</keyword>
<dbReference type="SMART" id="SM00342">
    <property type="entry name" value="HTH_ARAC"/>
    <property type="match status" value="1"/>
</dbReference>
<feature type="domain" description="HTH araC/xylS-type" evidence="4">
    <location>
        <begin position="212"/>
        <end position="313"/>
    </location>
</feature>
<keyword evidence="3" id="KW-0804">Transcription</keyword>
<sequence length="321" mass="35193">MLVLDTADLPAAERAEAYHAAAAGESGSCSVEQETYGDQLWKRLELWHFGPITMFATEGSGMRIWRTPRHARSDSSNTVSVITQSSGTGAFSWNGHQQHVATGSLALAHKTAGYEYGWSGSGLSLAFMVDAERLGLPEHMVRTAIPLLSTSSITPLLLSHLRALHRDADRLSADEGADAIGDATLALTRALVASVGTRGATRRGIAEETALTRILAHVRTHLADPHLTPQRIAHAHAISLRTLYRICEEGGISLEQWIIHRRLDGARRDLAAPEHAHRAIDSIARSWGFTHPAHFSRRFRAVYGMAPREWRRSQAGRRTLS</sequence>
<dbReference type="InterPro" id="IPR020449">
    <property type="entry name" value="Tscrpt_reg_AraC-type_HTH"/>
</dbReference>
<keyword evidence="1" id="KW-0805">Transcription regulation</keyword>
<evidence type="ECO:0000256" key="1">
    <source>
        <dbReference type="ARBA" id="ARBA00023015"/>
    </source>
</evidence>
<gene>
    <name evidence="5" type="ORF">GCM10010468_47510</name>
</gene>
<evidence type="ECO:0000313" key="6">
    <source>
        <dbReference type="Proteomes" id="UP001501237"/>
    </source>
</evidence>
<dbReference type="RefSeq" id="WP_344832069.1">
    <property type="nucleotide sequence ID" value="NZ_BAAAUV010000012.1"/>
</dbReference>